<comment type="caution">
    <text evidence="1">The sequence shown here is derived from an EMBL/GenBank/DDBJ whole genome shotgun (WGS) entry which is preliminary data.</text>
</comment>
<evidence type="ECO:0000313" key="1">
    <source>
        <dbReference type="EMBL" id="GDY32771.1"/>
    </source>
</evidence>
<dbReference type="AlphaFoldDB" id="A0A4D4J801"/>
<dbReference type="SUPFAM" id="SSF55681">
    <property type="entry name" value="Class II aaRS and biotin synthetases"/>
    <property type="match status" value="1"/>
</dbReference>
<dbReference type="EMBL" id="BJFL01000028">
    <property type="protein sequence ID" value="GDY32771.1"/>
    <property type="molecule type" value="Genomic_DNA"/>
</dbReference>
<sequence length="307" mass="33606">MTAADPTLLAELGPVGLSWWPGGHVALSGPLYQLAEDCDRAFTALASAWRATPERHPAMIDAATLQEIDYLHAFPHMATFPVGMATDEANLAAFADRDPLDATGAVRLTRTAPVREVLTPAACYHVYPQHRGEQLAAPRYVTTVNTCFRRETHYRPLRRQWSFRMREIVCLGSRAEVTGFLDAARAAVDALCRELDLDVAWRTATDPFFRPASNPHYLAQRLHPSKHEAAFGDLAVASLNMHEDHFGAAFGISRDGRPSSTGCLAFGVERWLYAVTRRHGADPANWPDLPAAGHRAASAIAIAVGVF</sequence>
<dbReference type="InterPro" id="IPR045864">
    <property type="entry name" value="aa-tRNA-synth_II/BPL/LPL"/>
</dbReference>
<accession>A0A4D4J801</accession>
<gene>
    <name evidence="1" type="ORF">GTS_44040</name>
</gene>
<keyword evidence="2" id="KW-1185">Reference proteome</keyword>
<dbReference type="RefSeq" id="WP_192909681.1">
    <property type="nucleotide sequence ID" value="NZ_BJFL01000028.1"/>
</dbReference>
<protein>
    <recommendedName>
        <fullName evidence="3">Aminoacyl-transfer RNA synthetases class-II family profile domain-containing protein</fullName>
    </recommendedName>
</protein>
<evidence type="ECO:0000313" key="2">
    <source>
        <dbReference type="Proteomes" id="UP000298860"/>
    </source>
</evidence>
<organism evidence="1 2">
    <name type="scientific">Gandjariella thermophila</name>
    <dbReference type="NCBI Taxonomy" id="1931992"/>
    <lineage>
        <taxon>Bacteria</taxon>
        <taxon>Bacillati</taxon>
        <taxon>Actinomycetota</taxon>
        <taxon>Actinomycetes</taxon>
        <taxon>Pseudonocardiales</taxon>
        <taxon>Pseudonocardiaceae</taxon>
        <taxon>Gandjariella</taxon>
    </lineage>
</organism>
<proteinExistence type="predicted"/>
<evidence type="ECO:0008006" key="3">
    <source>
        <dbReference type="Google" id="ProtNLM"/>
    </source>
</evidence>
<reference evidence="2" key="1">
    <citation type="submission" date="2019-04" db="EMBL/GenBank/DDBJ databases">
        <title>Draft genome sequence of Pseudonocardiaceae bacterium SL3-2-4.</title>
        <authorList>
            <person name="Ningsih F."/>
            <person name="Yokota A."/>
            <person name="Sakai Y."/>
            <person name="Nanatani K."/>
            <person name="Yabe S."/>
            <person name="Oetari A."/>
            <person name="Sjamsuridzal W."/>
        </authorList>
    </citation>
    <scope>NUCLEOTIDE SEQUENCE [LARGE SCALE GENOMIC DNA]</scope>
    <source>
        <strain evidence="2">SL3-2-4</strain>
    </source>
</reference>
<dbReference type="Gene3D" id="3.30.930.10">
    <property type="entry name" value="Bira Bifunctional Protein, Domain 2"/>
    <property type="match status" value="1"/>
</dbReference>
<name>A0A4D4J801_9PSEU</name>
<dbReference type="Proteomes" id="UP000298860">
    <property type="component" value="Unassembled WGS sequence"/>
</dbReference>